<dbReference type="InterPro" id="IPR026881">
    <property type="entry name" value="WYL_dom"/>
</dbReference>
<proteinExistence type="predicted"/>
<reference evidence="2 3" key="1">
    <citation type="submission" date="2019-02" db="EMBL/GenBank/DDBJ databases">
        <title>Deep-cultivation of Planctomycetes and their phenomic and genomic characterization uncovers novel biology.</title>
        <authorList>
            <person name="Wiegand S."/>
            <person name="Jogler M."/>
            <person name="Boedeker C."/>
            <person name="Pinto D."/>
            <person name="Vollmers J."/>
            <person name="Rivas-Marin E."/>
            <person name="Kohn T."/>
            <person name="Peeters S.H."/>
            <person name="Heuer A."/>
            <person name="Rast P."/>
            <person name="Oberbeckmann S."/>
            <person name="Bunk B."/>
            <person name="Jeske O."/>
            <person name="Meyerdierks A."/>
            <person name="Storesund J.E."/>
            <person name="Kallscheuer N."/>
            <person name="Luecker S."/>
            <person name="Lage O.M."/>
            <person name="Pohl T."/>
            <person name="Merkel B.J."/>
            <person name="Hornburger P."/>
            <person name="Mueller R.-W."/>
            <person name="Bruemmer F."/>
            <person name="Labrenz M."/>
            <person name="Spormann A.M."/>
            <person name="Op den Camp H."/>
            <person name="Overmann J."/>
            <person name="Amann R."/>
            <person name="Jetten M.S.M."/>
            <person name="Mascher T."/>
            <person name="Medema M.H."/>
            <person name="Devos D.P."/>
            <person name="Kaster A.-K."/>
            <person name="Ovreas L."/>
            <person name="Rohde M."/>
            <person name="Galperin M.Y."/>
            <person name="Jogler C."/>
        </authorList>
    </citation>
    <scope>NUCLEOTIDE SEQUENCE [LARGE SCALE GENOMIC DNA]</scope>
    <source>
        <strain evidence="2 3">FF011L</strain>
    </source>
</reference>
<dbReference type="RefSeq" id="WP_246109729.1">
    <property type="nucleotide sequence ID" value="NZ_CP036262.1"/>
</dbReference>
<sequence length="102" mass="11288">MTASASLSAPQSTQPISLREGEMGRAVAFATRRADDYVVQFDYVDAKGQTTRRTVSPIRFVSGDRFLALCLCREAPRQFYLQRCSNPQLIAAADVLMPIAMN</sequence>
<dbReference type="Pfam" id="PF13280">
    <property type="entry name" value="WYL"/>
    <property type="match status" value="1"/>
</dbReference>
<dbReference type="Proteomes" id="UP000320672">
    <property type="component" value="Chromosome"/>
</dbReference>
<organism evidence="2 3">
    <name type="scientific">Roseimaritima multifibrata</name>
    <dbReference type="NCBI Taxonomy" id="1930274"/>
    <lineage>
        <taxon>Bacteria</taxon>
        <taxon>Pseudomonadati</taxon>
        <taxon>Planctomycetota</taxon>
        <taxon>Planctomycetia</taxon>
        <taxon>Pirellulales</taxon>
        <taxon>Pirellulaceae</taxon>
        <taxon>Roseimaritima</taxon>
    </lineage>
</organism>
<keyword evidence="3" id="KW-1185">Reference proteome</keyword>
<evidence type="ECO:0000313" key="2">
    <source>
        <dbReference type="EMBL" id="QDS92141.1"/>
    </source>
</evidence>
<accession>A0A517MBB9</accession>
<dbReference type="EMBL" id="CP036262">
    <property type="protein sequence ID" value="QDS92141.1"/>
    <property type="molecule type" value="Genomic_DNA"/>
</dbReference>
<name>A0A517MBB9_9BACT</name>
<protein>
    <recommendedName>
        <fullName evidence="1">WYL domain-containing protein</fullName>
    </recommendedName>
</protein>
<gene>
    <name evidence="2" type="ORF">FF011L_08770</name>
</gene>
<dbReference type="AlphaFoldDB" id="A0A517MBB9"/>
<dbReference type="KEGG" id="rml:FF011L_08770"/>
<feature type="domain" description="WYL" evidence="1">
    <location>
        <begin position="35"/>
        <end position="86"/>
    </location>
</feature>
<evidence type="ECO:0000313" key="3">
    <source>
        <dbReference type="Proteomes" id="UP000320672"/>
    </source>
</evidence>
<evidence type="ECO:0000259" key="1">
    <source>
        <dbReference type="Pfam" id="PF13280"/>
    </source>
</evidence>